<proteinExistence type="predicted"/>
<keyword evidence="1" id="KW-0472">Membrane</keyword>
<dbReference type="InParanoid" id="A0A146GG36"/>
<keyword evidence="1" id="KW-0812">Transmembrane</keyword>
<dbReference type="AlphaFoldDB" id="A0A146GG36"/>
<accession>A0A146GG36</accession>
<dbReference type="RefSeq" id="WP_153811570.1">
    <property type="nucleotide sequence ID" value="NZ_BDCO01000003.1"/>
</dbReference>
<evidence type="ECO:0000256" key="1">
    <source>
        <dbReference type="SAM" id="Phobius"/>
    </source>
</evidence>
<keyword evidence="1" id="KW-1133">Transmembrane helix</keyword>
<dbReference type="STRING" id="690879.TSACC_3665"/>
<keyword evidence="3" id="KW-1185">Reference proteome</keyword>
<sequence>MILATMTEYPLNPSSALEIALVLVAVLCVCFFAAGYTKGHDDGRNTRRIKPKKGI</sequence>
<name>A0A146GG36_TERSA</name>
<comment type="caution">
    <text evidence="2">The sequence shown here is derived from an EMBL/GenBank/DDBJ whole genome shotgun (WGS) entry which is preliminary data.</text>
</comment>
<feature type="transmembrane region" description="Helical" evidence="1">
    <location>
        <begin position="16"/>
        <end position="37"/>
    </location>
</feature>
<evidence type="ECO:0000313" key="2">
    <source>
        <dbReference type="EMBL" id="GAT35594.1"/>
    </source>
</evidence>
<organism evidence="2 3">
    <name type="scientific">Terrimicrobium sacchariphilum</name>
    <dbReference type="NCBI Taxonomy" id="690879"/>
    <lineage>
        <taxon>Bacteria</taxon>
        <taxon>Pseudomonadati</taxon>
        <taxon>Verrucomicrobiota</taxon>
        <taxon>Terrimicrobiia</taxon>
        <taxon>Terrimicrobiales</taxon>
        <taxon>Terrimicrobiaceae</taxon>
        <taxon>Terrimicrobium</taxon>
    </lineage>
</organism>
<protein>
    <submittedName>
        <fullName evidence="2">Uncharacterized protein</fullName>
    </submittedName>
</protein>
<gene>
    <name evidence="2" type="ORF">TSACC_3665</name>
</gene>
<dbReference type="EMBL" id="BDCO01000003">
    <property type="protein sequence ID" value="GAT35594.1"/>
    <property type="molecule type" value="Genomic_DNA"/>
</dbReference>
<dbReference type="Proteomes" id="UP000076023">
    <property type="component" value="Unassembled WGS sequence"/>
</dbReference>
<reference evidence="3" key="1">
    <citation type="journal article" date="2017" name="Genome Announc.">
        <title>Draft Genome Sequence of Terrimicrobium sacchariphilum NM-5T, a Facultative Anaerobic Soil Bacterium of the Class Spartobacteria.</title>
        <authorList>
            <person name="Qiu Y.L."/>
            <person name="Tourlousse D.M."/>
            <person name="Matsuura N."/>
            <person name="Ohashi A."/>
            <person name="Sekiguchi Y."/>
        </authorList>
    </citation>
    <scope>NUCLEOTIDE SEQUENCE [LARGE SCALE GENOMIC DNA]</scope>
    <source>
        <strain evidence="3">NM-5</strain>
    </source>
</reference>
<evidence type="ECO:0000313" key="3">
    <source>
        <dbReference type="Proteomes" id="UP000076023"/>
    </source>
</evidence>